<comment type="similarity">
    <text evidence="1">Belongs to the ATP-dependent AMP-binding enzyme family.</text>
</comment>
<accession>A0A2I0XFK0</accession>
<dbReference type="SUPFAM" id="SSF56801">
    <property type="entry name" value="Acetyl-CoA synthetase-like"/>
    <property type="match status" value="1"/>
</dbReference>
<dbReference type="PANTHER" id="PTHR43201">
    <property type="entry name" value="ACYL-COA SYNTHETASE"/>
    <property type="match status" value="1"/>
</dbReference>
<reference evidence="6 7" key="2">
    <citation type="journal article" date="2017" name="Nature">
        <title>The Apostasia genome and the evolution of orchids.</title>
        <authorList>
            <person name="Zhang G.Q."/>
            <person name="Liu K.W."/>
            <person name="Li Z."/>
            <person name="Lohaus R."/>
            <person name="Hsiao Y.Y."/>
            <person name="Niu S.C."/>
            <person name="Wang J.Y."/>
            <person name="Lin Y.C."/>
            <person name="Xu Q."/>
            <person name="Chen L.J."/>
            <person name="Yoshida K."/>
            <person name="Fujiwara S."/>
            <person name="Wang Z.W."/>
            <person name="Zhang Y.Q."/>
            <person name="Mitsuda N."/>
            <person name="Wang M."/>
            <person name="Liu G.H."/>
            <person name="Pecoraro L."/>
            <person name="Huang H.X."/>
            <person name="Xiao X.J."/>
            <person name="Lin M."/>
            <person name="Wu X.Y."/>
            <person name="Wu W.L."/>
            <person name="Chen Y.Y."/>
            <person name="Chang S.B."/>
            <person name="Sakamoto S."/>
            <person name="Ohme-Takagi M."/>
            <person name="Yagi M."/>
            <person name="Zeng S.J."/>
            <person name="Shen C.Y."/>
            <person name="Yeh C.M."/>
            <person name="Luo Y.B."/>
            <person name="Tsai W.C."/>
            <person name="Van de Peer Y."/>
            <person name="Liu Z.J."/>
        </authorList>
    </citation>
    <scope>NUCLEOTIDE SEQUENCE [LARGE SCALE GENOMIC DNA]</scope>
    <source>
        <tissue evidence="6">The whole plant</tissue>
    </source>
</reference>
<organism evidence="6 7">
    <name type="scientific">Dendrobium catenatum</name>
    <dbReference type="NCBI Taxonomy" id="906689"/>
    <lineage>
        <taxon>Eukaryota</taxon>
        <taxon>Viridiplantae</taxon>
        <taxon>Streptophyta</taxon>
        <taxon>Embryophyta</taxon>
        <taxon>Tracheophyta</taxon>
        <taxon>Spermatophyta</taxon>
        <taxon>Magnoliopsida</taxon>
        <taxon>Liliopsida</taxon>
        <taxon>Asparagales</taxon>
        <taxon>Orchidaceae</taxon>
        <taxon>Epidendroideae</taxon>
        <taxon>Malaxideae</taxon>
        <taxon>Dendrobiinae</taxon>
        <taxon>Dendrobium</taxon>
    </lineage>
</organism>
<evidence type="ECO:0000313" key="7">
    <source>
        <dbReference type="Proteomes" id="UP000233837"/>
    </source>
</evidence>
<dbReference type="GO" id="GO:0016207">
    <property type="term" value="F:4-coumarate-CoA ligase activity"/>
    <property type="evidence" value="ECO:0007669"/>
    <property type="project" value="UniProtKB-EC"/>
</dbReference>
<dbReference type="PROSITE" id="PS00455">
    <property type="entry name" value="AMP_BINDING"/>
    <property type="match status" value="1"/>
</dbReference>
<dbReference type="InterPro" id="IPR042099">
    <property type="entry name" value="ANL_N_sf"/>
</dbReference>
<evidence type="ECO:0000259" key="5">
    <source>
        <dbReference type="Pfam" id="PF00501"/>
    </source>
</evidence>
<gene>
    <name evidence="6" type="primary">4CLL10</name>
    <name evidence="6" type="ORF">MA16_Dca026751</name>
</gene>
<evidence type="ECO:0000313" key="6">
    <source>
        <dbReference type="EMBL" id="PKU86696.1"/>
    </source>
</evidence>
<dbReference type="InterPro" id="IPR020845">
    <property type="entry name" value="AMP-binding_CS"/>
</dbReference>
<dbReference type="GO" id="GO:0006631">
    <property type="term" value="P:fatty acid metabolic process"/>
    <property type="evidence" value="ECO:0007669"/>
    <property type="project" value="TreeGrafter"/>
</dbReference>
<keyword evidence="7" id="KW-1185">Reference proteome</keyword>
<dbReference type="Gene3D" id="3.40.50.12780">
    <property type="entry name" value="N-terminal domain of ligase-like"/>
    <property type="match status" value="1"/>
</dbReference>
<dbReference type="Proteomes" id="UP000233837">
    <property type="component" value="Unassembled WGS sequence"/>
</dbReference>
<keyword evidence="3 6" id="KW-0436">Ligase</keyword>
<dbReference type="GO" id="GO:0106290">
    <property type="term" value="F:trans-cinnamate-CoA ligase activity"/>
    <property type="evidence" value="ECO:0007669"/>
    <property type="project" value="UniProtKB-ARBA"/>
</dbReference>
<sequence>MFLGVIRVRATAAPLNPVYTQEEFEFFLSDSGSKRLVTNKEGNAAAEAAAAKLGIPCATAAFREPSSDIFEIAGMSPAIGVCGKASVAGFVNEPSDVALFLHTSGTTSKPKGVPLTQQNLAASVDNIRSVYRLTETDSTLVVLPLFHVHGLIAGLLASLSAVSLPASGRFSASSFWSHMRSIGATWYTAVPTVHQILLDRHLASPEPDYPRLRFIRIRIESKSLLTEEVMNKIII</sequence>
<dbReference type="EC" id="6.2.1.12" evidence="2"/>
<proteinExistence type="inferred from homology"/>
<feature type="domain" description="AMP-dependent synthetase/ligase" evidence="5">
    <location>
        <begin position="1"/>
        <end position="215"/>
    </location>
</feature>
<dbReference type="GO" id="GO:0031956">
    <property type="term" value="F:medium-chain fatty acid-CoA ligase activity"/>
    <property type="evidence" value="ECO:0007669"/>
    <property type="project" value="TreeGrafter"/>
</dbReference>
<dbReference type="Pfam" id="PF00501">
    <property type="entry name" value="AMP-binding"/>
    <property type="match status" value="1"/>
</dbReference>
<evidence type="ECO:0000256" key="1">
    <source>
        <dbReference type="ARBA" id="ARBA00006432"/>
    </source>
</evidence>
<evidence type="ECO:0000256" key="4">
    <source>
        <dbReference type="ARBA" id="ARBA00034252"/>
    </source>
</evidence>
<dbReference type="EMBL" id="KZ501931">
    <property type="protein sequence ID" value="PKU86696.1"/>
    <property type="molecule type" value="Genomic_DNA"/>
</dbReference>
<dbReference type="InterPro" id="IPR000873">
    <property type="entry name" value="AMP-dep_synth/lig_dom"/>
</dbReference>
<dbReference type="STRING" id="906689.A0A2I0XFK0"/>
<evidence type="ECO:0000256" key="2">
    <source>
        <dbReference type="ARBA" id="ARBA00012959"/>
    </source>
</evidence>
<name>A0A2I0XFK0_9ASPA</name>
<comment type="catalytic activity">
    <reaction evidence="4">
        <text>(E)-4-coumarate + ATP + CoA = (E)-4-coumaroyl-CoA + AMP + diphosphate</text>
        <dbReference type="Rhea" id="RHEA:19641"/>
        <dbReference type="ChEBI" id="CHEBI:12876"/>
        <dbReference type="ChEBI" id="CHEBI:30616"/>
        <dbReference type="ChEBI" id="CHEBI:33019"/>
        <dbReference type="ChEBI" id="CHEBI:57287"/>
        <dbReference type="ChEBI" id="CHEBI:85008"/>
        <dbReference type="ChEBI" id="CHEBI:456215"/>
        <dbReference type="EC" id="6.2.1.12"/>
    </reaction>
    <physiologicalReaction direction="left-to-right" evidence="4">
        <dbReference type="Rhea" id="RHEA:19642"/>
    </physiologicalReaction>
</comment>
<protein>
    <recommendedName>
        <fullName evidence="2">4-coumarate--CoA ligase</fullName>
        <ecNumber evidence="2">6.2.1.12</ecNumber>
    </recommendedName>
</protein>
<dbReference type="PANTHER" id="PTHR43201:SF5">
    <property type="entry name" value="MEDIUM-CHAIN ACYL-COA LIGASE ACSF2, MITOCHONDRIAL"/>
    <property type="match status" value="1"/>
</dbReference>
<dbReference type="GO" id="GO:0009698">
    <property type="term" value="P:phenylpropanoid metabolic process"/>
    <property type="evidence" value="ECO:0007669"/>
    <property type="project" value="UniProtKB-ARBA"/>
</dbReference>
<reference evidence="6 7" key="1">
    <citation type="journal article" date="2016" name="Sci. Rep.">
        <title>The Dendrobium catenatum Lindl. genome sequence provides insights into polysaccharide synthase, floral development and adaptive evolution.</title>
        <authorList>
            <person name="Zhang G.Q."/>
            <person name="Xu Q."/>
            <person name="Bian C."/>
            <person name="Tsai W.C."/>
            <person name="Yeh C.M."/>
            <person name="Liu K.W."/>
            <person name="Yoshida K."/>
            <person name="Zhang L.S."/>
            <person name="Chang S.B."/>
            <person name="Chen F."/>
            <person name="Shi Y."/>
            <person name="Su Y.Y."/>
            <person name="Zhang Y.Q."/>
            <person name="Chen L.J."/>
            <person name="Yin Y."/>
            <person name="Lin M."/>
            <person name="Huang H."/>
            <person name="Deng H."/>
            <person name="Wang Z.W."/>
            <person name="Zhu S.L."/>
            <person name="Zhao X."/>
            <person name="Deng C."/>
            <person name="Niu S.C."/>
            <person name="Huang J."/>
            <person name="Wang M."/>
            <person name="Liu G.H."/>
            <person name="Yang H.J."/>
            <person name="Xiao X.J."/>
            <person name="Hsiao Y.Y."/>
            <person name="Wu W.L."/>
            <person name="Chen Y.Y."/>
            <person name="Mitsuda N."/>
            <person name="Ohme-Takagi M."/>
            <person name="Luo Y.B."/>
            <person name="Van de Peer Y."/>
            <person name="Liu Z.J."/>
        </authorList>
    </citation>
    <scope>NUCLEOTIDE SEQUENCE [LARGE SCALE GENOMIC DNA]</scope>
    <source>
        <tissue evidence="6">The whole plant</tissue>
    </source>
</reference>
<evidence type="ECO:0000256" key="3">
    <source>
        <dbReference type="ARBA" id="ARBA00022598"/>
    </source>
</evidence>
<dbReference type="AlphaFoldDB" id="A0A2I0XFK0"/>